<evidence type="ECO:0000313" key="2">
    <source>
        <dbReference type="Proteomes" id="UP000464957"/>
    </source>
</evidence>
<dbReference type="EMBL" id="MN794232">
    <property type="protein sequence ID" value="QHJ74459.1"/>
    <property type="molecule type" value="Genomic_DNA"/>
</dbReference>
<gene>
    <name evidence="1" type="ORF">VH12019_00132</name>
</gene>
<name>A0A6B9STG5_9CAUD</name>
<protein>
    <submittedName>
        <fullName evidence="1">Uncharacterized protein</fullName>
    </submittedName>
</protein>
<reference evidence="1 2" key="1">
    <citation type="submission" date="2019-12" db="EMBL/GenBank/DDBJ databases">
        <authorList>
            <person name="Harris M."/>
            <person name="Ho T.C."/>
            <person name="Fruchtman H."/>
            <person name="Garin M."/>
            <person name="Kubatin V."/>
            <person name="Lu T."/>
            <person name="Xue L."/>
            <person name="Marr M.T."/>
        </authorList>
    </citation>
    <scope>NUCLEOTIDE SEQUENCE [LARGE SCALE GENOMIC DNA]</scope>
</reference>
<organism evidence="1 2">
    <name type="scientific">Vibrio phage VH1_2019</name>
    <dbReference type="NCBI Taxonomy" id="2686307"/>
    <lineage>
        <taxon>Viruses</taxon>
        <taxon>Duplodnaviria</taxon>
        <taxon>Heunggongvirae</taxon>
        <taxon>Uroviricota</taxon>
        <taxon>Caudoviricetes</taxon>
        <taxon>Pantevenvirales</taxon>
        <taxon>Straboviridae</taxon>
        <taxon>Schizotequatrovirus</taxon>
        <taxon>Schizotequatrovirus KVP40</taxon>
    </lineage>
</organism>
<sequence>MGQILIWATAWAIVMNNQWMLKIFCAFNWHTWEYTKGSKRVCKHCQKRQSLIRVGNDTEWK</sequence>
<dbReference type="Proteomes" id="UP000464957">
    <property type="component" value="Segment"/>
</dbReference>
<proteinExistence type="predicted"/>
<evidence type="ECO:0000313" key="1">
    <source>
        <dbReference type="EMBL" id="QHJ74459.1"/>
    </source>
</evidence>
<accession>A0A6B9STG5</accession>